<feature type="domain" description="DUF7600" evidence="1">
    <location>
        <begin position="324"/>
        <end position="483"/>
    </location>
</feature>
<evidence type="ECO:0000313" key="2">
    <source>
        <dbReference type="EMBL" id="QLI67942.1"/>
    </source>
</evidence>
<dbReference type="KEGG" id="mbrn:26244123"/>
<dbReference type="SUPFAM" id="SSF81383">
    <property type="entry name" value="F-box domain"/>
    <property type="match status" value="1"/>
</dbReference>
<dbReference type="Pfam" id="PF24539">
    <property type="entry name" value="DUF7600"/>
    <property type="match status" value="1"/>
</dbReference>
<protein>
    <recommendedName>
        <fullName evidence="1">DUF7600 domain-containing protein</fullName>
    </recommendedName>
</protein>
<organism evidence="2 3">
    <name type="scientific">Metarhizium brunneum</name>
    <dbReference type="NCBI Taxonomy" id="500148"/>
    <lineage>
        <taxon>Eukaryota</taxon>
        <taxon>Fungi</taxon>
        <taxon>Dikarya</taxon>
        <taxon>Ascomycota</taxon>
        <taxon>Pezizomycotina</taxon>
        <taxon>Sordariomycetes</taxon>
        <taxon>Hypocreomycetidae</taxon>
        <taxon>Hypocreales</taxon>
        <taxon>Clavicipitaceae</taxon>
        <taxon>Metarhizium</taxon>
    </lineage>
</organism>
<dbReference type="RefSeq" id="XP_014543322.2">
    <property type="nucleotide sequence ID" value="XM_014687836.2"/>
</dbReference>
<dbReference type="EMBL" id="CP058933">
    <property type="protein sequence ID" value="QLI67942.1"/>
    <property type="molecule type" value="Genomic_DNA"/>
</dbReference>
<dbReference type="AlphaFoldDB" id="A0A7D5YSN7"/>
<name>A0A7D5YSN7_9HYPO</name>
<proteinExistence type="predicted"/>
<dbReference type="OrthoDB" id="4933705at2759"/>
<dbReference type="GeneID" id="26244123"/>
<gene>
    <name evidence="2" type="ORF">G6M90_00g033950</name>
</gene>
<dbReference type="Gene3D" id="1.20.1280.50">
    <property type="match status" value="1"/>
</dbReference>
<dbReference type="InterPro" id="IPR036047">
    <property type="entry name" value="F-box-like_dom_sf"/>
</dbReference>
<evidence type="ECO:0000259" key="1">
    <source>
        <dbReference type="Pfam" id="PF24539"/>
    </source>
</evidence>
<dbReference type="Proteomes" id="UP000510686">
    <property type="component" value="Chromosome 2"/>
</dbReference>
<keyword evidence="3" id="KW-1185">Reference proteome</keyword>
<dbReference type="InterPro" id="IPR056021">
    <property type="entry name" value="DUF7600"/>
</dbReference>
<evidence type="ECO:0000313" key="3">
    <source>
        <dbReference type="Proteomes" id="UP000510686"/>
    </source>
</evidence>
<sequence>MPPGGPLVPCALCSFTIGSYDTDPSGPVAWASQFRILYRGQADVQISGVGFHDPSDPSDFKTPLNRECRWDNRGPHAAESVRIGVLGQAPVNRLHGFPLHEACWSLLDQTSCPQPVSLGRLFGLFESLTFPLENVFWLLNSGFQDGAFLHKNHKDHYPWEGHFEYLSKDSELWHIASQDPCRVSEIKRLLTKQKGRPQWASRAIPYRQPAANDCFALLPETLCLTIASLLPTVDVLRARQASRGFVSVYYNKHFWRSRFSAAGERSWLFESQKWGPSLDWRSIYRRTTRRQCSPGLRNRARIMSLIQQVLEVLSSKWNEAPSSPTPYQGTAKWLEANANLNESILVAGLAKCCRQIQEIEASLPTAPYQLAISTTRLDNVQYIAGIRILRRSPDRDACLGFSTHGQEIYLDITEPILGFNLAAGATGIQAIQCVLKNGKTLGWIGNPSDLPKTQRLVVSTSIKSIKAGFDSFKMVSLAITEHSGPLSGEKTTGKVSLRHSAFWYPRMPYNGLNLNDDYFTAAESCNTRYRPLCWTEFGGRNGSHLRSVTGVSVTCFAAIRGIRFHYAIHTPQKMGRVGKYKAGPHDSVMHFSIDGPGGEIIDTIEVFLQLRSNDKMRMVYMGDVLVAFRASFIMSTNHKRTFHFGLEESKMGNQILKQLITVSPGSTMTGLYWSQYLGKITALGAMSAICQYPKRNPHDGSVGKG</sequence>
<reference evidence="2 3" key="1">
    <citation type="submission" date="2020-07" db="EMBL/GenBank/DDBJ databases">
        <title>Telomere length de novo assembly of all 7 chromosomes of the fungus, Metarhizium brunneum, using a novel assembly pipeline.</title>
        <authorList>
            <person name="Saud z."/>
            <person name="Kortsinoglou A."/>
            <person name="Kouvelis V.N."/>
            <person name="Butt T.M."/>
        </authorList>
    </citation>
    <scope>NUCLEOTIDE SEQUENCE [LARGE SCALE GENOMIC DNA]</scope>
    <source>
        <strain evidence="2 3">4556</strain>
    </source>
</reference>
<accession>A0A7D5YSN7</accession>